<protein>
    <submittedName>
        <fullName evidence="2">Methyltransferase family protein</fullName>
    </submittedName>
</protein>
<evidence type="ECO:0000313" key="2">
    <source>
        <dbReference type="EMBL" id="TDR23232.1"/>
    </source>
</evidence>
<gene>
    <name evidence="2" type="ORF">C8D91_0092</name>
</gene>
<dbReference type="AlphaFoldDB" id="A0A4R6XTE7"/>
<evidence type="ECO:0000259" key="1">
    <source>
        <dbReference type="Pfam" id="PF13847"/>
    </source>
</evidence>
<dbReference type="Proteomes" id="UP000295724">
    <property type="component" value="Unassembled WGS sequence"/>
</dbReference>
<keyword evidence="2" id="KW-0808">Transferase</keyword>
<feature type="domain" description="Methyltransferase" evidence="1">
    <location>
        <begin position="42"/>
        <end position="96"/>
    </location>
</feature>
<keyword evidence="3" id="KW-1185">Reference proteome</keyword>
<keyword evidence="2" id="KW-0489">Methyltransferase</keyword>
<dbReference type="Pfam" id="PF13847">
    <property type="entry name" value="Methyltransf_31"/>
    <property type="match status" value="1"/>
</dbReference>
<sequence length="220" mass="25309">MTEKNIDYNKQYWNEFYKNNHKLTPSQFCVSVLTELADQTCLVELGSGNGRDSFYFSSQGFVTVAMDLSKQAIESCKQQATQRKIKHASFYQGDLTSSSDVGHVIAKARTDKKEGGDMAFYSRFVMHSLDDEQEQAFLGILSEQVLSGEKVYFEFRSKEDENLDKHFGNHYRRYVDTAVFKQRLDAAGFELEYEVIGQGMAKYKEEDPFVARFIARKVNN</sequence>
<dbReference type="OrthoDB" id="9804312at2"/>
<evidence type="ECO:0000313" key="3">
    <source>
        <dbReference type="Proteomes" id="UP000295724"/>
    </source>
</evidence>
<dbReference type="GO" id="GO:0008168">
    <property type="term" value="F:methyltransferase activity"/>
    <property type="evidence" value="ECO:0007669"/>
    <property type="project" value="UniProtKB-KW"/>
</dbReference>
<dbReference type="EMBL" id="SNZB01000001">
    <property type="protein sequence ID" value="TDR23232.1"/>
    <property type="molecule type" value="Genomic_DNA"/>
</dbReference>
<accession>A0A4R6XTE7</accession>
<name>A0A4R6XTE7_9GAMM</name>
<dbReference type="CDD" id="cd02440">
    <property type="entry name" value="AdoMet_MTases"/>
    <property type="match status" value="1"/>
</dbReference>
<dbReference type="RefSeq" id="WP_099018113.1">
    <property type="nucleotide sequence ID" value="NZ_NIHB01000001.1"/>
</dbReference>
<reference evidence="2 3" key="1">
    <citation type="submission" date="2019-03" db="EMBL/GenBank/DDBJ databases">
        <title>Genomic Encyclopedia of Type Strains, Phase IV (KMG-IV): sequencing the most valuable type-strain genomes for metagenomic binning, comparative biology and taxonomic classification.</title>
        <authorList>
            <person name="Goeker M."/>
        </authorList>
    </citation>
    <scope>NUCLEOTIDE SEQUENCE [LARGE SCALE GENOMIC DNA]</scope>
    <source>
        <strain evidence="2 3">DSM 25488</strain>
    </source>
</reference>
<dbReference type="InterPro" id="IPR029063">
    <property type="entry name" value="SAM-dependent_MTases_sf"/>
</dbReference>
<dbReference type="GO" id="GO:0032259">
    <property type="term" value="P:methylation"/>
    <property type="evidence" value="ECO:0007669"/>
    <property type="project" value="UniProtKB-KW"/>
</dbReference>
<organism evidence="2 3">
    <name type="scientific">Marinicella litoralis</name>
    <dbReference type="NCBI Taxonomy" id="644220"/>
    <lineage>
        <taxon>Bacteria</taxon>
        <taxon>Pseudomonadati</taxon>
        <taxon>Pseudomonadota</taxon>
        <taxon>Gammaproteobacteria</taxon>
        <taxon>Lysobacterales</taxon>
        <taxon>Marinicellaceae</taxon>
        <taxon>Marinicella</taxon>
    </lineage>
</organism>
<dbReference type="InterPro" id="IPR025714">
    <property type="entry name" value="Methyltranfer_dom"/>
</dbReference>
<dbReference type="Gene3D" id="3.40.50.150">
    <property type="entry name" value="Vaccinia Virus protein VP39"/>
    <property type="match status" value="1"/>
</dbReference>
<dbReference type="SUPFAM" id="SSF53335">
    <property type="entry name" value="S-adenosyl-L-methionine-dependent methyltransferases"/>
    <property type="match status" value="1"/>
</dbReference>
<comment type="caution">
    <text evidence="2">The sequence shown here is derived from an EMBL/GenBank/DDBJ whole genome shotgun (WGS) entry which is preliminary data.</text>
</comment>
<proteinExistence type="predicted"/>